<dbReference type="InterPro" id="IPR036390">
    <property type="entry name" value="WH_DNA-bd_sf"/>
</dbReference>
<dbReference type="InterPro" id="IPR002571">
    <property type="entry name" value="HrcA"/>
</dbReference>
<dbReference type="HAMAP" id="MF_00081">
    <property type="entry name" value="HrcA"/>
    <property type="match status" value="1"/>
</dbReference>
<name>A0A081BVW6_VECG1</name>
<dbReference type="GO" id="GO:0003677">
    <property type="term" value="F:DNA binding"/>
    <property type="evidence" value="ECO:0007669"/>
    <property type="project" value="InterPro"/>
</dbReference>
<dbReference type="Gene3D" id="3.30.390.60">
    <property type="entry name" value="Heat-inducible transcription repressor hrca homolog, domain 3"/>
    <property type="match status" value="1"/>
</dbReference>
<dbReference type="Gene3D" id="1.10.10.10">
    <property type="entry name" value="Winged helix-like DNA-binding domain superfamily/Winged helix DNA-binding domain"/>
    <property type="match status" value="1"/>
</dbReference>
<dbReference type="Proteomes" id="UP000030661">
    <property type="component" value="Unassembled WGS sequence"/>
</dbReference>
<sequence>MSMHTGEPLEERQNKVLVAVVCTYISTAEPVGSRTIAKKYDIGVSSATVRNIMADLDEMGFLVQPHTSAGRIPTDKGFRFYVDHLEKAQKTLEEIMSLNIEQVLHTESELGNLMKKTSDVLSQLSNQAGLVLAPKLKHTVCRHIDFIRLHSSKILVIFISEAGLVHKRVIMLEEEISQDVLDKISKLITEELMGLSLSEIRTKLVKMMKTEKSQFDYLFAQAIKLSQQFFLDDVEEDELYVGGTFNMMNQPEFADIEKMKLLFKAFEEKRLLIHILDQCLDDGDDQAIVLIGEENHIEDMKDLSLVLSSYKYGERALGAVGIIGPKRMDYTQIIPIVEYTAKAISRLLTERGES</sequence>
<evidence type="ECO:0000313" key="7">
    <source>
        <dbReference type="EMBL" id="GAK56471.1"/>
    </source>
</evidence>
<dbReference type="SUPFAM" id="SSF55781">
    <property type="entry name" value="GAF domain-like"/>
    <property type="match status" value="1"/>
</dbReference>
<dbReference type="PIRSF" id="PIRSF005485">
    <property type="entry name" value="HrcA"/>
    <property type="match status" value="1"/>
</dbReference>
<dbReference type="GO" id="GO:0045892">
    <property type="term" value="P:negative regulation of DNA-templated transcription"/>
    <property type="evidence" value="ECO:0007669"/>
    <property type="project" value="UniProtKB-UniRule"/>
</dbReference>
<evidence type="ECO:0000256" key="1">
    <source>
        <dbReference type="ARBA" id="ARBA00022491"/>
    </source>
</evidence>
<dbReference type="Pfam" id="PF01628">
    <property type="entry name" value="HrcA"/>
    <property type="match status" value="1"/>
</dbReference>
<dbReference type="eggNOG" id="COG1420">
    <property type="taxonomic scope" value="Bacteria"/>
</dbReference>
<evidence type="ECO:0000313" key="8">
    <source>
        <dbReference type="Proteomes" id="UP000030661"/>
    </source>
</evidence>
<protein>
    <recommendedName>
        <fullName evidence="5">Heat-inducible transcription repressor HrcA</fullName>
    </recommendedName>
</protein>
<keyword evidence="3 5" id="KW-0346">Stress response</keyword>
<evidence type="ECO:0000256" key="3">
    <source>
        <dbReference type="ARBA" id="ARBA00023016"/>
    </source>
</evidence>
<dbReference type="InterPro" id="IPR021153">
    <property type="entry name" value="HrcA_C"/>
</dbReference>
<evidence type="ECO:0000259" key="6">
    <source>
        <dbReference type="Pfam" id="PF01628"/>
    </source>
</evidence>
<keyword evidence="4 5" id="KW-0804">Transcription</keyword>
<comment type="function">
    <text evidence="5">Negative regulator of class I heat shock genes (grpE-dnaK-dnaJ and groELS operons). Prevents heat-shock induction of these operons.</text>
</comment>
<dbReference type="InterPro" id="IPR036388">
    <property type="entry name" value="WH-like_DNA-bd_sf"/>
</dbReference>
<reference evidence="7" key="1">
    <citation type="journal article" date="2015" name="PeerJ">
        <title>First genomic representation of candidate bacterial phylum KSB3 points to enhanced environmental sensing as a trigger of wastewater bulking.</title>
        <authorList>
            <person name="Sekiguchi Y."/>
            <person name="Ohashi A."/>
            <person name="Parks D.H."/>
            <person name="Yamauchi T."/>
            <person name="Tyson G.W."/>
            <person name="Hugenholtz P."/>
        </authorList>
    </citation>
    <scope>NUCLEOTIDE SEQUENCE [LARGE SCALE GENOMIC DNA]</scope>
</reference>
<dbReference type="AlphaFoldDB" id="A0A081BVW6"/>
<accession>A0A081BVW6</accession>
<dbReference type="PANTHER" id="PTHR34824:SF1">
    <property type="entry name" value="HEAT-INDUCIBLE TRANSCRIPTION REPRESSOR HRCA"/>
    <property type="match status" value="1"/>
</dbReference>
<dbReference type="Gene3D" id="3.30.450.40">
    <property type="match status" value="1"/>
</dbReference>
<evidence type="ECO:0000256" key="4">
    <source>
        <dbReference type="ARBA" id="ARBA00023163"/>
    </source>
</evidence>
<dbReference type="PANTHER" id="PTHR34824">
    <property type="entry name" value="HEAT-INDUCIBLE TRANSCRIPTION REPRESSOR HRCA"/>
    <property type="match status" value="1"/>
</dbReference>
<evidence type="ECO:0000256" key="2">
    <source>
        <dbReference type="ARBA" id="ARBA00023015"/>
    </source>
</evidence>
<dbReference type="EMBL" id="DF820464">
    <property type="protein sequence ID" value="GAK56471.1"/>
    <property type="molecule type" value="Genomic_DNA"/>
</dbReference>
<dbReference type="HOGENOM" id="CLU_050019_1_0_0"/>
<dbReference type="InterPro" id="IPR023120">
    <property type="entry name" value="WHTH_transcript_rep_HrcA_IDD"/>
</dbReference>
<organism evidence="7">
    <name type="scientific">Vecturithrix granuli</name>
    <dbReference type="NCBI Taxonomy" id="1499967"/>
    <lineage>
        <taxon>Bacteria</taxon>
        <taxon>Candidatus Moduliflexota</taxon>
        <taxon>Candidatus Vecturitrichia</taxon>
        <taxon>Candidatus Vecturitrichales</taxon>
        <taxon>Candidatus Vecturitrichaceae</taxon>
        <taxon>Candidatus Vecturithrix</taxon>
    </lineage>
</organism>
<evidence type="ECO:0000256" key="5">
    <source>
        <dbReference type="HAMAP-Rule" id="MF_00081"/>
    </source>
</evidence>
<comment type="similarity">
    <text evidence="5">Belongs to the HrcA family.</text>
</comment>
<feature type="domain" description="Heat-inducible transcription repressor HrcA C-terminal" evidence="6">
    <location>
        <begin position="113"/>
        <end position="334"/>
    </location>
</feature>
<dbReference type="STRING" id="1499967.U27_03433"/>
<dbReference type="NCBIfam" id="TIGR00331">
    <property type="entry name" value="hrcA"/>
    <property type="match status" value="1"/>
</dbReference>
<dbReference type="SUPFAM" id="SSF46785">
    <property type="entry name" value="Winged helix' DNA-binding domain"/>
    <property type="match status" value="1"/>
</dbReference>
<keyword evidence="2 5" id="KW-0805">Transcription regulation</keyword>
<dbReference type="InterPro" id="IPR029016">
    <property type="entry name" value="GAF-like_dom_sf"/>
</dbReference>
<keyword evidence="8" id="KW-1185">Reference proteome</keyword>
<gene>
    <name evidence="5" type="primary">hrcA</name>
    <name evidence="7" type="ORF">U27_03433</name>
</gene>
<proteinExistence type="inferred from homology"/>
<keyword evidence="1 5" id="KW-0678">Repressor</keyword>